<dbReference type="GO" id="GO:0006357">
    <property type="term" value="P:regulation of transcription by RNA polymerase II"/>
    <property type="evidence" value="ECO:0007669"/>
    <property type="project" value="InterPro"/>
</dbReference>
<dbReference type="RefSeq" id="XP_056494221.1">
    <property type="nucleotide sequence ID" value="XM_056625639.1"/>
</dbReference>
<keyword evidence="4" id="KW-0678">Repressor</keyword>
<comment type="similarity">
    <text evidence="1">Belongs to the cyclin family. Cyclin C subfamily.</text>
</comment>
<evidence type="ECO:0000256" key="1">
    <source>
        <dbReference type="ARBA" id="ARBA00008638"/>
    </source>
</evidence>
<evidence type="ECO:0000256" key="5">
    <source>
        <dbReference type="ARBA" id="ARBA00025278"/>
    </source>
</evidence>
<evidence type="ECO:0000256" key="6">
    <source>
        <dbReference type="RuleBase" id="RU000383"/>
    </source>
</evidence>
<feature type="compositionally biased region" description="Polar residues" evidence="7">
    <location>
        <begin position="344"/>
        <end position="354"/>
    </location>
</feature>
<dbReference type="SUPFAM" id="SSF47954">
    <property type="entry name" value="Cyclin-like"/>
    <property type="match status" value="2"/>
</dbReference>
<comment type="function">
    <text evidence="5">Component of the SRB8-11 complex. The SRB8-11 complex is a regulatory module of the Mediator complex which is itself involved in regulation of basal and activated RNA polymerase II-dependent transcription. The SRB8-11 complex may be involved in the transcriptional repression of a subset of genes regulated by Mediator. It may inhibit the association of the Mediator complex with RNA polymerase II to form the holoenzyme complex. The SRB8-11 complex phosphorylates the C-terminal domain (CTD) of the largest subunit of RNA polymerase II.</text>
</comment>
<feature type="region of interest" description="Disordered" evidence="7">
    <location>
        <begin position="331"/>
        <end position="382"/>
    </location>
</feature>
<comment type="subunit">
    <text evidence="2">Component of the SRB8-11 complex, a regulatory module of the Mediator complex.</text>
</comment>
<evidence type="ECO:0000313" key="9">
    <source>
        <dbReference type="EMBL" id="KAJ5414375.1"/>
    </source>
</evidence>
<feature type="compositionally biased region" description="Basic and acidic residues" evidence="7">
    <location>
        <begin position="37"/>
        <end position="53"/>
    </location>
</feature>
<keyword evidence="6" id="KW-0195">Cyclin</keyword>
<feature type="domain" description="Cyclin-like" evidence="8">
    <location>
        <begin position="99"/>
        <end position="198"/>
    </location>
</feature>
<dbReference type="EMBL" id="JAPZBU010000003">
    <property type="protein sequence ID" value="KAJ5414375.1"/>
    <property type="molecule type" value="Genomic_DNA"/>
</dbReference>
<reference evidence="9" key="1">
    <citation type="submission" date="2022-12" db="EMBL/GenBank/DDBJ databases">
        <authorList>
            <person name="Petersen C."/>
        </authorList>
    </citation>
    <scope>NUCLEOTIDE SEQUENCE</scope>
    <source>
        <strain evidence="9">IBT 29677</strain>
    </source>
</reference>
<protein>
    <recommendedName>
        <fullName evidence="3">RNA polymerase II holoenzyme cyclin-like subunit</fullName>
    </recommendedName>
</protein>
<dbReference type="GeneID" id="81364619"/>
<dbReference type="FunFam" id="1.10.472.10:FF:000101">
    <property type="entry name" value="Cyclin, putative"/>
    <property type="match status" value="1"/>
</dbReference>
<dbReference type="OrthoDB" id="4951845at2759"/>
<dbReference type="CDD" id="cd20546">
    <property type="entry name" value="CYCLIN_SpCG1C_ScCTK2-like_rpt2"/>
    <property type="match status" value="1"/>
</dbReference>
<dbReference type="Pfam" id="PF00134">
    <property type="entry name" value="Cyclin_N"/>
    <property type="match status" value="1"/>
</dbReference>
<dbReference type="InterPro" id="IPR036915">
    <property type="entry name" value="Cyclin-like_sf"/>
</dbReference>
<evidence type="ECO:0000256" key="3">
    <source>
        <dbReference type="ARBA" id="ARBA00014912"/>
    </source>
</evidence>
<comment type="caution">
    <text evidence="9">The sequence shown here is derived from an EMBL/GenBank/DDBJ whole genome shotgun (WGS) entry which is preliminary data.</text>
</comment>
<dbReference type="InterPro" id="IPR006671">
    <property type="entry name" value="Cyclin_N"/>
</dbReference>
<dbReference type="Proteomes" id="UP001147747">
    <property type="component" value="Unassembled WGS sequence"/>
</dbReference>
<dbReference type="SMART" id="SM00385">
    <property type="entry name" value="CYCLIN"/>
    <property type="match status" value="2"/>
</dbReference>
<dbReference type="GO" id="GO:0016538">
    <property type="term" value="F:cyclin-dependent protein serine/threonine kinase regulator activity"/>
    <property type="evidence" value="ECO:0007669"/>
    <property type="project" value="InterPro"/>
</dbReference>
<feature type="region of interest" description="Disordered" evidence="7">
    <location>
        <begin position="37"/>
        <end position="60"/>
    </location>
</feature>
<dbReference type="PANTHER" id="PTHR10026">
    <property type="entry name" value="CYCLIN"/>
    <property type="match status" value="1"/>
</dbReference>
<dbReference type="FunFam" id="1.10.472.10:FF:000073">
    <property type="entry name" value="C-type cyclin"/>
    <property type="match status" value="1"/>
</dbReference>
<organism evidence="9 10">
    <name type="scientific">Penicillium cosmopolitanum</name>
    <dbReference type="NCBI Taxonomy" id="1131564"/>
    <lineage>
        <taxon>Eukaryota</taxon>
        <taxon>Fungi</taxon>
        <taxon>Dikarya</taxon>
        <taxon>Ascomycota</taxon>
        <taxon>Pezizomycotina</taxon>
        <taxon>Eurotiomycetes</taxon>
        <taxon>Eurotiomycetidae</taxon>
        <taxon>Eurotiales</taxon>
        <taxon>Aspergillaceae</taxon>
        <taxon>Penicillium</taxon>
    </lineage>
</organism>
<accession>A0A9W9WBJ4</accession>
<evidence type="ECO:0000259" key="8">
    <source>
        <dbReference type="SMART" id="SM00385"/>
    </source>
</evidence>
<dbReference type="AlphaFoldDB" id="A0A9W9WBJ4"/>
<evidence type="ECO:0000256" key="4">
    <source>
        <dbReference type="ARBA" id="ARBA00022491"/>
    </source>
</evidence>
<proteinExistence type="inferred from homology"/>
<sequence length="419" mass="47745">MMEDIESTASSDSSIPAYTEESLFNRIRRPYTAMAHATRDERAHPGSESDHGPPEPPSIHPSFVHVAKPYLFEQTIQDCVQAIGLDATREASQRLQGVTWIDNVRKALRLPIRTFNTAVIYYHRYRLVRPDNEYSFTDTAAAALFTACKIEDTLKKSREILCAAHNLKYLPSEYLSPDDQAFEASSRAIIGLERLMLECSGFDFRTRHPEKTLAKMSLQYKAGSKVSSLAYRISLDLYRTFSPLKQTTPTMALACLELAGRLLDERIEDIESGADYTHWKTSRTEVMETLFDLLELYTDYRALTSVGPEFQAPRFLTVRIPLNKEANSQRIPQYNQWFDRPRQQNDSVNNGSNDKQADTPQRPHHPLTPVAANGDRLGASERGRDAAVRFTIDSECAADEKRQVEPYFKVEMEEYEVEV</sequence>
<name>A0A9W9WBJ4_9EURO</name>
<gene>
    <name evidence="9" type="ORF">N7509_001002</name>
</gene>
<dbReference type="InterPro" id="IPR013763">
    <property type="entry name" value="Cyclin-like_dom"/>
</dbReference>
<feature type="domain" description="Cyclin-like" evidence="8">
    <location>
        <begin position="211"/>
        <end position="295"/>
    </location>
</feature>
<dbReference type="Gene3D" id="1.10.472.10">
    <property type="entry name" value="Cyclin-like"/>
    <property type="match status" value="2"/>
</dbReference>
<dbReference type="InterPro" id="IPR043198">
    <property type="entry name" value="Cyclin/Ssn8"/>
</dbReference>
<reference evidence="9" key="2">
    <citation type="journal article" date="2023" name="IMA Fungus">
        <title>Comparative genomic study of the Penicillium genus elucidates a diverse pangenome and 15 lateral gene transfer events.</title>
        <authorList>
            <person name="Petersen C."/>
            <person name="Sorensen T."/>
            <person name="Nielsen M.R."/>
            <person name="Sondergaard T.E."/>
            <person name="Sorensen J.L."/>
            <person name="Fitzpatrick D.A."/>
            <person name="Frisvad J.C."/>
            <person name="Nielsen K.L."/>
        </authorList>
    </citation>
    <scope>NUCLEOTIDE SEQUENCE</scope>
    <source>
        <strain evidence="9">IBT 29677</strain>
    </source>
</reference>
<evidence type="ECO:0000256" key="7">
    <source>
        <dbReference type="SAM" id="MobiDB-lite"/>
    </source>
</evidence>
<keyword evidence="10" id="KW-1185">Reference proteome</keyword>
<evidence type="ECO:0000256" key="2">
    <source>
        <dbReference type="ARBA" id="ARBA00011612"/>
    </source>
</evidence>
<evidence type="ECO:0000313" key="10">
    <source>
        <dbReference type="Proteomes" id="UP001147747"/>
    </source>
</evidence>